<dbReference type="Proteomes" id="UP000265520">
    <property type="component" value="Unassembled WGS sequence"/>
</dbReference>
<evidence type="ECO:0000256" key="1">
    <source>
        <dbReference type="SAM" id="Coils"/>
    </source>
</evidence>
<feature type="non-terminal residue" evidence="2">
    <location>
        <position position="1"/>
    </location>
</feature>
<evidence type="ECO:0000313" key="2">
    <source>
        <dbReference type="EMBL" id="MCI83026.1"/>
    </source>
</evidence>
<sequence length="68" mass="8104">IVRGRIAQLESELRLLKKRKRELDESISTDVLKLITKNHILWGSEVHQRHMEGRLDEIMEDLEKADRK</sequence>
<reference evidence="2 3" key="1">
    <citation type="journal article" date="2018" name="Front. Plant Sci.">
        <title>Red Clover (Trifolium pratense) and Zigzag Clover (T. medium) - A Picture of Genomic Similarities and Differences.</title>
        <authorList>
            <person name="Dluhosova J."/>
            <person name="Istvanek J."/>
            <person name="Nedelnik J."/>
            <person name="Repkova J."/>
        </authorList>
    </citation>
    <scope>NUCLEOTIDE SEQUENCE [LARGE SCALE GENOMIC DNA]</scope>
    <source>
        <strain evidence="3">cv. 10/8</strain>
        <tissue evidence="2">Leaf</tissue>
    </source>
</reference>
<name>A0A392V430_9FABA</name>
<evidence type="ECO:0000313" key="3">
    <source>
        <dbReference type="Proteomes" id="UP000265520"/>
    </source>
</evidence>
<keyword evidence="1" id="KW-0175">Coiled coil</keyword>
<keyword evidence="3" id="KW-1185">Reference proteome</keyword>
<proteinExistence type="predicted"/>
<organism evidence="2 3">
    <name type="scientific">Trifolium medium</name>
    <dbReference type="NCBI Taxonomy" id="97028"/>
    <lineage>
        <taxon>Eukaryota</taxon>
        <taxon>Viridiplantae</taxon>
        <taxon>Streptophyta</taxon>
        <taxon>Embryophyta</taxon>
        <taxon>Tracheophyta</taxon>
        <taxon>Spermatophyta</taxon>
        <taxon>Magnoliopsida</taxon>
        <taxon>eudicotyledons</taxon>
        <taxon>Gunneridae</taxon>
        <taxon>Pentapetalae</taxon>
        <taxon>rosids</taxon>
        <taxon>fabids</taxon>
        <taxon>Fabales</taxon>
        <taxon>Fabaceae</taxon>
        <taxon>Papilionoideae</taxon>
        <taxon>50 kb inversion clade</taxon>
        <taxon>NPAAA clade</taxon>
        <taxon>Hologalegina</taxon>
        <taxon>IRL clade</taxon>
        <taxon>Trifolieae</taxon>
        <taxon>Trifolium</taxon>
    </lineage>
</organism>
<accession>A0A392V430</accession>
<protein>
    <submittedName>
        <fullName evidence="2">Uncharacterized protein</fullName>
    </submittedName>
</protein>
<dbReference type="AlphaFoldDB" id="A0A392V430"/>
<comment type="caution">
    <text evidence="2">The sequence shown here is derived from an EMBL/GenBank/DDBJ whole genome shotgun (WGS) entry which is preliminary data.</text>
</comment>
<feature type="coiled-coil region" evidence="1">
    <location>
        <begin position="6"/>
        <end position="68"/>
    </location>
</feature>
<dbReference type="EMBL" id="LXQA011056965">
    <property type="protein sequence ID" value="MCI83026.1"/>
    <property type="molecule type" value="Genomic_DNA"/>
</dbReference>